<dbReference type="RefSeq" id="WP_203988483.1">
    <property type="nucleotide sequence ID" value="NZ_BOPG01000009.1"/>
</dbReference>
<sequence>MKQSASGNVAAVFPERCGWVESGLQWRSFIFNDIVLKWTHHVGACYDGAVITRYDGPQYDRIDYNVGFYFPKEIVSSQTPTPSPVTRSFYQRMFEQCLIKYGCISTFSASREPLPPAVLT</sequence>
<dbReference type="AlphaFoldDB" id="A0A8J3Z264"/>
<gene>
    <name evidence="1" type="ORF">Vau01_014860</name>
</gene>
<dbReference type="Proteomes" id="UP000612585">
    <property type="component" value="Unassembled WGS sequence"/>
</dbReference>
<accession>A0A8J3Z264</accession>
<organism evidence="1 2">
    <name type="scientific">Virgisporangium aurantiacum</name>
    <dbReference type="NCBI Taxonomy" id="175570"/>
    <lineage>
        <taxon>Bacteria</taxon>
        <taxon>Bacillati</taxon>
        <taxon>Actinomycetota</taxon>
        <taxon>Actinomycetes</taxon>
        <taxon>Micromonosporales</taxon>
        <taxon>Micromonosporaceae</taxon>
        <taxon>Virgisporangium</taxon>
    </lineage>
</organism>
<keyword evidence="2" id="KW-1185">Reference proteome</keyword>
<comment type="caution">
    <text evidence="1">The sequence shown here is derived from an EMBL/GenBank/DDBJ whole genome shotgun (WGS) entry which is preliminary data.</text>
</comment>
<evidence type="ECO:0000313" key="2">
    <source>
        <dbReference type="Proteomes" id="UP000612585"/>
    </source>
</evidence>
<evidence type="ECO:0000313" key="1">
    <source>
        <dbReference type="EMBL" id="GIJ53970.1"/>
    </source>
</evidence>
<dbReference type="EMBL" id="BOPG01000009">
    <property type="protein sequence ID" value="GIJ53970.1"/>
    <property type="molecule type" value="Genomic_DNA"/>
</dbReference>
<protein>
    <submittedName>
        <fullName evidence="1">Uncharacterized protein</fullName>
    </submittedName>
</protein>
<proteinExistence type="predicted"/>
<name>A0A8J3Z264_9ACTN</name>
<reference evidence="1" key="1">
    <citation type="submission" date="2021-01" db="EMBL/GenBank/DDBJ databases">
        <title>Whole genome shotgun sequence of Virgisporangium aurantiacum NBRC 16421.</title>
        <authorList>
            <person name="Komaki H."/>
            <person name="Tamura T."/>
        </authorList>
    </citation>
    <scope>NUCLEOTIDE SEQUENCE</scope>
    <source>
        <strain evidence="1">NBRC 16421</strain>
    </source>
</reference>